<reference evidence="4" key="2">
    <citation type="journal article" date="2024" name="Plant">
        <title>Genomic evolution and insights into agronomic trait innovations of Sesamum species.</title>
        <authorList>
            <person name="Miao H."/>
            <person name="Wang L."/>
            <person name="Qu L."/>
            <person name="Liu H."/>
            <person name="Sun Y."/>
            <person name="Le M."/>
            <person name="Wang Q."/>
            <person name="Wei S."/>
            <person name="Zheng Y."/>
            <person name="Lin W."/>
            <person name="Duan Y."/>
            <person name="Cao H."/>
            <person name="Xiong S."/>
            <person name="Wang X."/>
            <person name="Wei L."/>
            <person name="Li C."/>
            <person name="Ma Q."/>
            <person name="Ju M."/>
            <person name="Zhao R."/>
            <person name="Li G."/>
            <person name="Mu C."/>
            <person name="Tian Q."/>
            <person name="Mei H."/>
            <person name="Zhang T."/>
            <person name="Gao T."/>
            <person name="Zhang H."/>
        </authorList>
    </citation>
    <scope>NUCLEOTIDE SEQUENCE</scope>
    <source>
        <strain evidence="4">K16</strain>
    </source>
</reference>
<organism evidence="4 5">
    <name type="scientific">Sesamum angolense</name>
    <dbReference type="NCBI Taxonomy" id="2727404"/>
    <lineage>
        <taxon>Eukaryota</taxon>
        <taxon>Viridiplantae</taxon>
        <taxon>Streptophyta</taxon>
        <taxon>Embryophyta</taxon>
        <taxon>Tracheophyta</taxon>
        <taxon>Spermatophyta</taxon>
        <taxon>Magnoliopsida</taxon>
        <taxon>eudicotyledons</taxon>
        <taxon>Gunneridae</taxon>
        <taxon>Pentapetalae</taxon>
        <taxon>asterids</taxon>
        <taxon>lamiids</taxon>
        <taxon>Lamiales</taxon>
        <taxon>Pedaliaceae</taxon>
        <taxon>Sesamum</taxon>
    </lineage>
</organism>
<dbReference type="InterPro" id="IPR011990">
    <property type="entry name" value="TPR-like_helical_dom_sf"/>
</dbReference>
<name>A0AAE1WT15_9LAMI</name>
<reference evidence="4" key="1">
    <citation type="submission" date="2020-06" db="EMBL/GenBank/DDBJ databases">
        <authorList>
            <person name="Li T."/>
            <person name="Hu X."/>
            <person name="Zhang T."/>
            <person name="Song X."/>
            <person name="Zhang H."/>
            <person name="Dai N."/>
            <person name="Sheng W."/>
            <person name="Hou X."/>
            <person name="Wei L."/>
        </authorList>
    </citation>
    <scope>NUCLEOTIDE SEQUENCE</scope>
    <source>
        <strain evidence="4">K16</strain>
        <tissue evidence="4">Leaf</tissue>
    </source>
</reference>
<dbReference type="EMBL" id="JACGWL010000007">
    <property type="protein sequence ID" value="KAK4398966.1"/>
    <property type="molecule type" value="Genomic_DNA"/>
</dbReference>
<evidence type="ECO:0000256" key="3">
    <source>
        <dbReference type="PROSITE-ProRule" id="PRU00708"/>
    </source>
</evidence>
<dbReference type="AlphaFoldDB" id="A0AAE1WT15"/>
<dbReference type="Pfam" id="PF01535">
    <property type="entry name" value="PPR"/>
    <property type="match status" value="2"/>
</dbReference>
<dbReference type="Gene3D" id="1.25.40.10">
    <property type="entry name" value="Tetratricopeptide repeat domain"/>
    <property type="match status" value="3"/>
</dbReference>
<sequence>MVARLTPDQKVACSIHVGFKPRFGGSFFVLPYPDLSLRSLILQQHRLFSTSNLSSNSKTLQGSKEKARAALSIICSEQNPERVVDICRSAALSPESHLDRLAYSRAISKLKESNNYEGIRAFIKDSIKQLTCRSERFLSHFIVLYGQGGLVNDAVKLFDEMPEMGIERNVKTLNSLLTSCILAGEHGEMKRVFSEFPGKYGLEPNLDTYNIVLKGLCKSGGANEAHSILAEMERKRIKPNSTTFATAIGGFYEEGNYIDVGKMIQLMKKYSIEPGMSIYNVRIQSLCKLKRSTEAKALFDALLSRGMEPNWATYGHLIYGFCREGKLDVAKSLYKDMVDTGLQPEAQCYFTLVYYLCQGQDFDAALGICKDCMSKGWVPNITTMKSLVDGLVSIGKLDDAREIIRRVKEKFSRNADRWSEIEAALPK</sequence>
<evidence type="ECO:0000313" key="4">
    <source>
        <dbReference type="EMBL" id="KAK4398966.1"/>
    </source>
</evidence>
<evidence type="ECO:0000256" key="2">
    <source>
        <dbReference type="ARBA" id="ARBA00022737"/>
    </source>
</evidence>
<evidence type="ECO:0000256" key="1">
    <source>
        <dbReference type="ARBA" id="ARBA00007626"/>
    </source>
</evidence>
<evidence type="ECO:0000313" key="5">
    <source>
        <dbReference type="Proteomes" id="UP001289374"/>
    </source>
</evidence>
<accession>A0AAE1WT15</accession>
<dbReference type="Proteomes" id="UP001289374">
    <property type="component" value="Unassembled WGS sequence"/>
</dbReference>
<dbReference type="NCBIfam" id="TIGR00756">
    <property type="entry name" value="PPR"/>
    <property type="match status" value="4"/>
</dbReference>
<feature type="repeat" description="PPR" evidence="3">
    <location>
        <begin position="275"/>
        <end position="309"/>
    </location>
</feature>
<comment type="caution">
    <text evidence="4">The sequence shown here is derived from an EMBL/GenBank/DDBJ whole genome shotgun (WGS) entry which is preliminary data.</text>
</comment>
<protein>
    <submittedName>
        <fullName evidence="4">Pentatricopeptide repeat-containing protein, mitochondrial</fullName>
    </submittedName>
</protein>
<proteinExistence type="inferred from homology"/>
<keyword evidence="5" id="KW-1185">Reference proteome</keyword>
<comment type="similarity">
    <text evidence="1">Belongs to the PPR family. P subfamily.</text>
</comment>
<dbReference type="InterPro" id="IPR002885">
    <property type="entry name" value="PPR_rpt"/>
</dbReference>
<dbReference type="PANTHER" id="PTHR47939:SF9">
    <property type="entry name" value="(WILD MALAYSIAN BANANA) HYPOTHETICAL PROTEIN"/>
    <property type="match status" value="1"/>
</dbReference>
<dbReference type="InterPro" id="IPR050667">
    <property type="entry name" value="PPR-containing_protein"/>
</dbReference>
<dbReference type="PANTHER" id="PTHR47939">
    <property type="entry name" value="MEMBRANE-ASSOCIATED SALT-INDUCIBLE PROTEIN-LIKE"/>
    <property type="match status" value="1"/>
</dbReference>
<feature type="repeat" description="PPR" evidence="3">
    <location>
        <begin position="205"/>
        <end position="239"/>
    </location>
</feature>
<feature type="repeat" description="PPR" evidence="3">
    <location>
        <begin position="310"/>
        <end position="344"/>
    </location>
</feature>
<gene>
    <name evidence="4" type="ORF">Sango_1372100</name>
</gene>
<keyword evidence="2" id="KW-0677">Repeat</keyword>
<dbReference type="PROSITE" id="PS51375">
    <property type="entry name" value="PPR"/>
    <property type="match status" value="3"/>
</dbReference>
<dbReference type="Pfam" id="PF13041">
    <property type="entry name" value="PPR_2"/>
    <property type="match status" value="2"/>
</dbReference>